<evidence type="ECO:0000313" key="1">
    <source>
        <dbReference type="EMBL" id="MFB6395393.1"/>
    </source>
</evidence>
<dbReference type="Gene3D" id="3.40.50.10900">
    <property type="entry name" value="PAC-like subunit"/>
    <property type="match status" value="1"/>
</dbReference>
<proteinExistence type="predicted"/>
<gene>
    <name evidence="1" type="ORF">AAFH96_20090</name>
</gene>
<dbReference type="EMBL" id="JBCGDC010000058">
    <property type="protein sequence ID" value="MFB6395393.1"/>
    <property type="molecule type" value="Genomic_DNA"/>
</dbReference>
<protein>
    <submittedName>
        <fullName evidence="1">PAC2 family protein</fullName>
    </submittedName>
</protein>
<dbReference type="InterPro" id="IPR008492">
    <property type="entry name" value="Rv2714-like"/>
</dbReference>
<comment type="caution">
    <text evidence="1">The sequence shown here is derived from an EMBL/GenBank/DDBJ whole genome shotgun (WGS) entry which is preliminary data.</text>
</comment>
<keyword evidence="2" id="KW-1185">Reference proteome</keyword>
<dbReference type="Proteomes" id="UP001582793">
    <property type="component" value="Unassembled WGS sequence"/>
</dbReference>
<dbReference type="Gene3D" id="1.10.287.100">
    <property type="match status" value="1"/>
</dbReference>
<evidence type="ECO:0000313" key="2">
    <source>
        <dbReference type="Proteomes" id="UP001582793"/>
    </source>
</evidence>
<reference evidence="1 2" key="1">
    <citation type="submission" date="2024-04" db="EMBL/GenBank/DDBJ databases">
        <title>Polymorphospora sp. isolated from Baiyangdian Lake in Xiong'an New Area.</title>
        <authorList>
            <person name="Zhang X."/>
            <person name="Liu J."/>
        </authorList>
    </citation>
    <scope>NUCLEOTIDE SEQUENCE [LARGE SCALE GENOMIC DNA]</scope>
    <source>
        <strain evidence="1 2">2-325</strain>
    </source>
</reference>
<organism evidence="1 2">
    <name type="scientific">Polymorphospora lycopeni</name>
    <dbReference type="NCBI Taxonomy" id="3140240"/>
    <lineage>
        <taxon>Bacteria</taxon>
        <taxon>Bacillati</taxon>
        <taxon>Actinomycetota</taxon>
        <taxon>Actinomycetes</taxon>
        <taxon>Micromonosporales</taxon>
        <taxon>Micromonosporaceae</taxon>
        <taxon>Polymorphospora</taxon>
    </lineage>
</organism>
<dbReference type="InterPro" id="IPR038389">
    <property type="entry name" value="PSMG2_sf"/>
</dbReference>
<dbReference type="InterPro" id="IPR019151">
    <property type="entry name" value="Proteasome_assmbl_chaperone_2"/>
</dbReference>
<dbReference type="SUPFAM" id="SSF159659">
    <property type="entry name" value="Cgl1923-like"/>
    <property type="match status" value="1"/>
</dbReference>
<sequence length="306" mass="33603">MLDPHELYELTEDLPELGEPVLVQALTGFVDAGNATRIAREHLLGTLQGRVLATFDIDQLLDYRSRRPTMIFVEDHWESYDEPRLRLHLLDDDAGTPFLLLTGPEPDLQWERFSAAVIALVERLGVRLTVGLTAIPMAVPHTRPTGVTAHASRRELIAGHEPWLQRVQVPGSAGHLVEFRLAEQGRDAMGFAVHVPHYVAQAEYPAAAEVLLTSVSRATGLLLPTEGLRTAAEVVRGDIDRQITQTDEAGALVHALEEQYDAFTRGRQGTNLLADQTGPLPTADELGAELERFLAEQTRPGDSPNG</sequence>
<dbReference type="PIRSF" id="PIRSF028754">
    <property type="entry name" value="UCP028754"/>
    <property type="match status" value="1"/>
</dbReference>
<name>A0ABV5CTQ1_9ACTN</name>
<dbReference type="RefSeq" id="WP_364214171.1">
    <property type="nucleotide sequence ID" value="NZ_JBCGDC010000058.1"/>
</dbReference>
<accession>A0ABV5CTQ1</accession>
<dbReference type="Pfam" id="PF09754">
    <property type="entry name" value="PAC2"/>
    <property type="match status" value="1"/>
</dbReference>